<protein>
    <recommendedName>
        <fullName evidence="3">Serine hydrolase family protein</fullName>
    </recommendedName>
</protein>
<name>A0A7Z0D775_9ACTN</name>
<reference evidence="1 2" key="1">
    <citation type="submission" date="2020-07" db="EMBL/GenBank/DDBJ databases">
        <title>Sequencing the genomes of 1000 actinobacteria strains.</title>
        <authorList>
            <person name="Klenk H.-P."/>
        </authorList>
    </citation>
    <scope>NUCLEOTIDE SEQUENCE [LARGE SCALE GENOMIC DNA]</scope>
    <source>
        <strain evidence="1 2">DSM 103164</strain>
    </source>
</reference>
<accession>A0A7Z0D775</accession>
<dbReference type="InterPro" id="IPR029058">
    <property type="entry name" value="AB_hydrolase_fold"/>
</dbReference>
<organism evidence="1 2">
    <name type="scientific">Naumannella cuiyingiana</name>
    <dbReference type="NCBI Taxonomy" id="1347891"/>
    <lineage>
        <taxon>Bacteria</taxon>
        <taxon>Bacillati</taxon>
        <taxon>Actinomycetota</taxon>
        <taxon>Actinomycetes</taxon>
        <taxon>Propionibacteriales</taxon>
        <taxon>Propionibacteriaceae</taxon>
        <taxon>Naumannella</taxon>
    </lineage>
</organism>
<dbReference type="Gene3D" id="3.40.50.1820">
    <property type="entry name" value="alpha/beta hydrolase"/>
    <property type="match status" value="1"/>
</dbReference>
<proteinExistence type="predicted"/>
<evidence type="ECO:0000313" key="1">
    <source>
        <dbReference type="EMBL" id="NYI70125.1"/>
    </source>
</evidence>
<dbReference type="PANTHER" id="PTHR15394">
    <property type="entry name" value="SERINE HYDROLASE RBBP9"/>
    <property type="match status" value="1"/>
</dbReference>
<sequence length="206" mass="20850">MSENARPANVVPDNTWERVIIVHGFGAGIDDHWFGWLAGAVRGAERVVLPASDAPRFADWLPVVAAAIGTPTRRTAVIAHSLGCLTAVRALQRLAPGSGPGTFVAVAPFAEPLLPIGDPGLDAFLVDGLPAFLDGLDLAAARAAIGRAVVLRSDADPIVPAAASDAFAAGLGAPVRVVPGAGHFLADEGIDRLPAALDALAGTPAA</sequence>
<dbReference type="Pfam" id="PF06821">
    <property type="entry name" value="Ser_hydrolase"/>
    <property type="match status" value="1"/>
</dbReference>
<dbReference type="SUPFAM" id="SSF53474">
    <property type="entry name" value="alpha/beta-Hydrolases"/>
    <property type="match status" value="1"/>
</dbReference>
<keyword evidence="2" id="KW-1185">Reference proteome</keyword>
<dbReference type="GO" id="GO:0016787">
    <property type="term" value="F:hydrolase activity"/>
    <property type="evidence" value="ECO:0007669"/>
    <property type="project" value="InterPro"/>
</dbReference>
<evidence type="ECO:0000313" key="2">
    <source>
        <dbReference type="Proteomes" id="UP000527616"/>
    </source>
</evidence>
<dbReference type="EMBL" id="JACBZS010000001">
    <property type="protein sequence ID" value="NYI70125.1"/>
    <property type="molecule type" value="Genomic_DNA"/>
</dbReference>
<gene>
    <name evidence="1" type="ORF">GGQ54_000685</name>
</gene>
<comment type="caution">
    <text evidence="1">The sequence shown here is derived from an EMBL/GenBank/DDBJ whole genome shotgun (WGS) entry which is preliminary data.</text>
</comment>
<dbReference type="Proteomes" id="UP000527616">
    <property type="component" value="Unassembled WGS sequence"/>
</dbReference>
<dbReference type="AlphaFoldDB" id="A0A7Z0D775"/>
<evidence type="ECO:0008006" key="3">
    <source>
        <dbReference type="Google" id="ProtNLM"/>
    </source>
</evidence>
<dbReference type="InterPro" id="IPR010662">
    <property type="entry name" value="RBBP9/YdeN"/>
</dbReference>
<dbReference type="PANTHER" id="PTHR15394:SF3">
    <property type="entry name" value="SERINE HYDROLASE RBBP9"/>
    <property type="match status" value="1"/>
</dbReference>
<dbReference type="RefSeq" id="WP_179444112.1">
    <property type="nucleotide sequence ID" value="NZ_JACBZS010000001.1"/>
</dbReference>